<gene>
    <name evidence="6" type="ORF">GHC57_04705</name>
</gene>
<keyword evidence="3 6" id="KW-0012">Acyltransferase</keyword>
<keyword evidence="4" id="KW-0472">Membrane</keyword>
<dbReference type="AlphaFoldDB" id="A0A7X1ZC34"/>
<accession>A0A7X1ZC34</accession>
<evidence type="ECO:0000256" key="4">
    <source>
        <dbReference type="SAM" id="Phobius"/>
    </source>
</evidence>
<keyword evidence="4" id="KW-1133">Transmembrane helix</keyword>
<dbReference type="OrthoDB" id="5290997at2"/>
<keyword evidence="4" id="KW-0812">Transmembrane</keyword>
<name>A0A7X1ZC34_9PROT</name>
<dbReference type="Pfam" id="PF01553">
    <property type="entry name" value="Acyltransferase"/>
    <property type="match status" value="1"/>
</dbReference>
<dbReference type="InterPro" id="IPR002123">
    <property type="entry name" value="Plipid/glycerol_acylTrfase"/>
</dbReference>
<evidence type="ECO:0000313" key="7">
    <source>
        <dbReference type="Proteomes" id="UP000434582"/>
    </source>
</evidence>
<dbReference type="GO" id="GO:0006654">
    <property type="term" value="P:phosphatidic acid biosynthetic process"/>
    <property type="evidence" value="ECO:0007669"/>
    <property type="project" value="TreeGrafter"/>
</dbReference>
<dbReference type="CDD" id="cd07989">
    <property type="entry name" value="LPLAT_AGPAT-like"/>
    <property type="match status" value="1"/>
</dbReference>
<feature type="transmembrane region" description="Helical" evidence="4">
    <location>
        <begin position="7"/>
        <end position="29"/>
    </location>
</feature>
<keyword evidence="2 6" id="KW-0808">Transferase</keyword>
<dbReference type="GO" id="GO:0003841">
    <property type="term" value="F:1-acylglycerol-3-phosphate O-acyltransferase activity"/>
    <property type="evidence" value="ECO:0007669"/>
    <property type="project" value="TreeGrafter"/>
</dbReference>
<dbReference type="RefSeq" id="WP_153341695.1">
    <property type="nucleotide sequence ID" value="NZ_WIVE01000009.1"/>
</dbReference>
<feature type="domain" description="Phospholipid/glycerol acyltransferase" evidence="5">
    <location>
        <begin position="72"/>
        <end position="187"/>
    </location>
</feature>
<protein>
    <submittedName>
        <fullName evidence="6">1-acyl-sn-glycerol-3-phosphate acyltransferase</fullName>
    </submittedName>
</protein>
<evidence type="ECO:0000259" key="5">
    <source>
        <dbReference type="SMART" id="SM00563"/>
    </source>
</evidence>
<evidence type="ECO:0000256" key="2">
    <source>
        <dbReference type="ARBA" id="ARBA00022679"/>
    </source>
</evidence>
<dbReference type="PANTHER" id="PTHR10434">
    <property type="entry name" value="1-ACYL-SN-GLYCEROL-3-PHOSPHATE ACYLTRANSFERASE"/>
    <property type="match status" value="1"/>
</dbReference>
<dbReference type="Proteomes" id="UP000434582">
    <property type="component" value="Unassembled WGS sequence"/>
</dbReference>
<evidence type="ECO:0000256" key="3">
    <source>
        <dbReference type="ARBA" id="ARBA00023315"/>
    </source>
</evidence>
<organism evidence="6 7">
    <name type="scientific">Roseospira navarrensis</name>
    <dbReference type="NCBI Taxonomy" id="140058"/>
    <lineage>
        <taxon>Bacteria</taxon>
        <taxon>Pseudomonadati</taxon>
        <taxon>Pseudomonadota</taxon>
        <taxon>Alphaproteobacteria</taxon>
        <taxon>Rhodospirillales</taxon>
        <taxon>Rhodospirillaceae</taxon>
        <taxon>Roseospira</taxon>
    </lineage>
</organism>
<comment type="caution">
    <text evidence="6">The sequence shown here is derived from an EMBL/GenBank/DDBJ whole genome shotgun (WGS) entry which is preliminary data.</text>
</comment>
<proteinExistence type="predicted"/>
<dbReference type="EMBL" id="WIVE01000009">
    <property type="protein sequence ID" value="MQX35816.1"/>
    <property type="molecule type" value="Genomic_DNA"/>
</dbReference>
<dbReference type="SUPFAM" id="SSF69593">
    <property type="entry name" value="Glycerol-3-phosphate (1)-acyltransferase"/>
    <property type="match status" value="1"/>
</dbReference>
<comment type="pathway">
    <text evidence="1">Lipid metabolism.</text>
</comment>
<keyword evidence="7" id="KW-1185">Reference proteome</keyword>
<evidence type="ECO:0000313" key="6">
    <source>
        <dbReference type="EMBL" id="MQX35816.1"/>
    </source>
</evidence>
<evidence type="ECO:0000256" key="1">
    <source>
        <dbReference type="ARBA" id="ARBA00005189"/>
    </source>
</evidence>
<dbReference type="PANTHER" id="PTHR10434:SF40">
    <property type="entry name" value="1-ACYL-SN-GLYCEROL-3-PHOSPHATE ACYLTRANSFERASE"/>
    <property type="match status" value="1"/>
</dbReference>
<reference evidence="6 7" key="1">
    <citation type="submission" date="2019-10" db="EMBL/GenBank/DDBJ databases">
        <title>Draft whole-genome sequence of the purple nonsulfur photosynthetic bacterium Roseospira navarrensis DSM 15114.</title>
        <authorList>
            <person name="Kyndt J.A."/>
            <person name="Meyer T.E."/>
        </authorList>
    </citation>
    <scope>NUCLEOTIDE SEQUENCE [LARGE SCALE GENOMIC DNA]</scope>
    <source>
        <strain evidence="6 7">DSM 15114</strain>
    </source>
</reference>
<sequence>MTVLRSLLFNILYVTWTLLLGILYLPLLAAPPRAVQRACKIWLAGLRGMARVIAGVHYRIEGREHLPAHGPVIVAAKHQSAFDTFLFHGLLDDPVYILKRELFRIPFVGWYMRAGGMIGIDRAAGAQALRGMLHACETALAEGRQIVIFPEGTRTAPGDSRPYHPGVAALYARFPDVPVVPVALNSGLLWGRRAFRKDPGTVTLRMLPPVERGLDRRAFLNTLHTRIEEAVAALPPPERE</sequence>
<dbReference type="SMART" id="SM00563">
    <property type="entry name" value="PlsC"/>
    <property type="match status" value="1"/>
</dbReference>